<dbReference type="GO" id="GO:0005886">
    <property type="term" value="C:plasma membrane"/>
    <property type="evidence" value="ECO:0007669"/>
    <property type="project" value="UniProtKB-SubCell"/>
</dbReference>
<dbReference type="AlphaFoldDB" id="A0A485JNW3"/>
<evidence type="ECO:0000313" key="5">
    <source>
        <dbReference type="Proteomes" id="UP000358010"/>
    </source>
</evidence>
<keyword evidence="2" id="KW-1003">Cell membrane</keyword>
<evidence type="ECO:0000313" key="4">
    <source>
        <dbReference type="EMBL" id="VFT71298.1"/>
    </source>
</evidence>
<proteinExistence type="predicted"/>
<evidence type="ECO:0000256" key="1">
    <source>
        <dbReference type="ARBA" id="ARBA00004162"/>
    </source>
</evidence>
<sequence length="135" mass="15149">MKKRITFIVFLCAIVAVSLFFVQSCVRKSQHVAGFQNYQATIDGKEITGVTKNISSLTWSAQSNTLFSTINKPATIVEMTTEGDLIRTIPLDFVKDLETIEYIGDNKFVISDERDYAIYVISLNAESEVSILKKN</sequence>
<dbReference type="InterPro" id="IPR009722">
    <property type="entry name" value="YjiK/CarP"/>
</dbReference>
<gene>
    <name evidence="4" type="primary">yjiK_1</name>
    <name evidence="4" type="ORF">NCTC10974_04917</name>
</gene>
<dbReference type="Pfam" id="PF06977">
    <property type="entry name" value="SdiA-regulated"/>
    <property type="match status" value="1"/>
</dbReference>
<dbReference type="SUPFAM" id="SSF50956">
    <property type="entry name" value="Thermostable phytase (3-phytase)"/>
    <property type="match status" value="1"/>
</dbReference>
<protein>
    <submittedName>
        <fullName evidence="4">SdiA-regulated protein</fullName>
    </submittedName>
</protein>
<accession>A0A485JNW3</accession>
<organism evidence="4 5">
    <name type="scientific">Escherichia coli</name>
    <dbReference type="NCBI Taxonomy" id="562"/>
    <lineage>
        <taxon>Bacteria</taxon>
        <taxon>Pseudomonadati</taxon>
        <taxon>Pseudomonadota</taxon>
        <taxon>Gammaproteobacteria</taxon>
        <taxon>Enterobacterales</taxon>
        <taxon>Enterobacteriaceae</taxon>
        <taxon>Escherichia</taxon>
    </lineage>
</organism>
<dbReference type="Proteomes" id="UP000358010">
    <property type="component" value="Unassembled WGS sequence"/>
</dbReference>
<evidence type="ECO:0000256" key="2">
    <source>
        <dbReference type="ARBA" id="ARBA00022475"/>
    </source>
</evidence>
<comment type="subcellular location">
    <subcellularLocation>
        <location evidence="1">Cell membrane</location>
        <topology evidence="1">Single-pass membrane protein</topology>
    </subcellularLocation>
</comment>
<name>A0A485JNW3_ECOLX</name>
<dbReference type="EMBL" id="CAADJZ010000001">
    <property type="protein sequence ID" value="VFT71298.1"/>
    <property type="molecule type" value="Genomic_DNA"/>
</dbReference>
<keyword evidence="3" id="KW-0472">Membrane</keyword>
<reference evidence="4 5" key="1">
    <citation type="submission" date="2019-03" db="EMBL/GenBank/DDBJ databases">
        <authorList>
            <consortium name="Pathogen Informatics"/>
        </authorList>
    </citation>
    <scope>NUCLEOTIDE SEQUENCE [LARGE SCALE GENOMIC DNA]</scope>
    <source>
        <strain evidence="4 5">NCTC10974</strain>
    </source>
</reference>
<evidence type="ECO:0000256" key="3">
    <source>
        <dbReference type="ARBA" id="ARBA00023136"/>
    </source>
</evidence>
<dbReference type="PROSITE" id="PS51257">
    <property type="entry name" value="PROKAR_LIPOPROTEIN"/>
    <property type="match status" value="1"/>
</dbReference>